<evidence type="ECO:0000313" key="9">
    <source>
        <dbReference type="Proteomes" id="UP000635071"/>
    </source>
</evidence>
<evidence type="ECO:0000313" key="8">
    <source>
        <dbReference type="EMBL" id="GGE15234.1"/>
    </source>
</evidence>
<keyword evidence="3 7" id="KW-0479">Metal-binding</keyword>
<dbReference type="EC" id="3.1.-.-" evidence="7"/>
<keyword evidence="4 7" id="KW-0255">Endonuclease</keyword>
<keyword evidence="2 7" id="KW-0540">Nuclease</keyword>
<dbReference type="PANTHER" id="PTHR46986">
    <property type="entry name" value="ENDORIBONUCLEASE YBEY, CHLOROPLASTIC"/>
    <property type="match status" value="1"/>
</dbReference>
<organism evidence="8 9">
    <name type="scientific">Sandarakinorhabdus glacialis</name>
    <dbReference type="NCBI Taxonomy" id="1614636"/>
    <lineage>
        <taxon>Bacteria</taxon>
        <taxon>Pseudomonadati</taxon>
        <taxon>Pseudomonadota</taxon>
        <taxon>Alphaproteobacteria</taxon>
        <taxon>Sphingomonadales</taxon>
        <taxon>Sphingosinicellaceae</taxon>
        <taxon>Sandarakinorhabdus</taxon>
    </lineage>
</organism>
<dbReference type="GO" id="GO:0004222">
    <property type="term" value="F:metalloendopeptidase activity"/>
    <property type="evidence" value="ECO:0007669"/>
    <property type="project" value="InterPro"/>
</dbReference>
<gene>
    <name evidence="7" type="primary">ybeY</name>
    <name evidence="8" type="ORF">GCM10011529_22070</name>
</gene>
<evidence type="ECO:0000256" key="5">
    <source>
        <dbReference type="ARBA" id="ARBA00022801"/>
    </source>
</evidence>
<feature type="binding site" evidence="7">
    <location>
        <position position="141"/>
    </location>
    <ligand>
        <name>Zn(2+)</name>
        <dbReference type="ChEBI" id="CHEBI:29105"/>
        <note>catalytic</note>
    </ligand>
</feature>
<name>A0A916ZVH1_9SPHN</name>
<comment type="subcellular location">
    <subcellularLocation>
        <location evidence="7">Cytoplasm</location>
    </subcellularLocation>
</comment>
<keyword evidence="7" id="KW-0698">rRNA processing</keyword>
<evidence type="ECO:0000256" key="4">
    <source>
        <dbReference type="ARBA" id="ARBA00022759"/>
    </source>
</evidence>
<evidence type="ECO:0000256" key="1">
    <source>
        <dbReference type="ARBA" id="ARBA00010875"/>
    </source>
</evidence>
<dbReference type="PANTHER" id="PTHR46986:SF1">
    <property type="entry name" value="ENDORIBONUCLEASE YBEY, CHLOROPLASTIC"/>
    <property type="match status" value="1"/>
</dbReference>
<keyword evidence="7" id="KW-0963">Cytoplasm</keyword>
<dbReference type="NCBIfam" id="TIGR00043">
    <property type="entry name" value="rRNA maturation RNase YbeY"/>
    <property type="match status" value="1"/>
</dbReference>
<dbReference type="GO" id="GO:0006364">
    <property type="term" value="P:rRNA processing"/>
    <property type="evidence" value="ECO:0007669"/>
    <property type="project" value="UniProtKB-UniRule"/>
</dbReference>
<evidence type="ECO:0000256" key="7">
    <source>
        <dbReference type="HAMAP-Rule" id="MF_00009"/>
    </source>
</evidence>
<dbReference type="PROSITE" id="PS01306">
    <property type="entry name" value="UPF0054"/>
    <property type="match status" value="1"/>
</dbReference>
<comment type="caution">
    <text evidence="8">The sequence shown here is derived from an EMBL/GenBank/DDBJ whole genome shotgun (WGS) entry which is preliminary data.</text>
</comment>
<dbReference type="EMBL" id="BMJM01000007">
    <property type="protein sequence ID" value="GGE15234.1"/>
    <property type="molecule type" value="Genomic_DNA"/>
</dbReference>
<dbReference type="Gene3D" id="3.40.390.30">
    <property type="entry name" value="Metalloproteases ('zincins'), catalytic domain"/>
    <property type="match status" value="1"/>
</dbReference>
<comment type="function">
    <text evidence="7">Single strand-specific metallo-endoribonuclease involved in late-stage 70S ribosome quality control and in maturation of the 3' terminus of the 16S rRNA.</text>
</comment>
<keyword evidence="7" id="KW-0690">Ribosome biogenesis</keyword>
<dbReference type="HAMAP" id="MF_00009">
    <property type="entry name" value="Endoribonucl_YbeY"/>
    <property type="match status" value="1"/>
</dbReference>
<dbReference type="InterPro" id="IPR002036">
    <property type="entry name" value="YbeY"/>
</dbReference>
<comment type="similarity">
    <text evidence="1 7">Belongs to the endoribonuclease YbeY family.</text>
</comment>
<keyword evidence="5 7" id="KW-0378">Hydrolase</keyword>
<dbReference type="Proteomes" id="UP000635071">
    <property type="component" value="Unassembled WGS sequence"/>
</dbReference>
<keyword evidence="9" id="KW-1185">Reference proteome</keyword>
<sequence length="170" mass="18154">MLTTETDLASPLWTTTPTTDWETLAASAVAAALAVSPHGHLADSGANVEVSVRLSDDEDVHNLNRQYRQKDKPTNVLSFPMVQADLIESLANSDDGEILLGDIILAAETCTREAAEKGWANSDYAQHLIVHGTLHLLGYDHELGESQADKMEALESAACASLGLPDPYAG</sequence>
<dbReference type="InterPro" id="IPR023091">
    <property type="entry name" value="MetalPrtase_cat_dom_sf_prd"/>
</dbReference>
<reference evidence="8" key="2">
    <citation type="submission" date="2020-09" db="EMBL/GenBank/DDBJ databases">
        <authorList>
            <person name="Sun Q."/>
            <person name="Zhou Y."/>
        </authorList>
    </citation>
    <scope>NUCLEOTIDE SEQUENCE</scope>
    <source>
        <strain evidence="8">CGMCC 1.15519</strain>
    </source>
</reference>
<reference evidence="8" key="1">
    <citation type="journal article" date="2014" name="Int. J. Syst. Evol. Microbiol.">
        <title>Complete genome sequence of Corynebacterium casei LMG S-19264T (=DSM 44701T), isolated from a smear-ripened cheese.</title>
        <authorList>
            <consortium name="US DOE Joint Genome Institute (JGI-PGF)"/>
            <person name="Walter F."/>
            <person name="Albersmeier A."/>
            <person name="Kalinowski J."/>
            <person name="Ruckert C."/>
        </authorList>
    </citation>
    <scope>NUCLEOTIDE SEQUENCE</scope>
    <source>
        <strain evidence="8">CGMCC 1.15519</strain>
    </source>
</reference>
<evidence type="ECO:0000256" key="6">
    <source>
        <dbReference type="ARBA" id="ARBA00022833"/>
    </source>
</evidence>
<dbReference type="AlphaFoldDB" id="A0A916ZVH1"/>
<dbReference type="GO" id="GO:0004521">
    <property type="term" value="F:RNA endonuclease activity"/>
    <property type="evidence" value="ECO:0007669"/>
    <property type="project" value="UniProtKB-UniRule"/>
</dbReference>
<evidence type="ECO:0000256" key="3">
    <source>
        <dbReference type="ARBA" id="ARBA00022723"/>
    </source>
</evidence>
<comment type="cofactor">
    <cofactor evidence="7">
        <name>Zn(2+)</name>
        <dbReference type="ChEBI" id="CHEBI:29105"/>
    </cofactor>
    <text evidence="7">Binds 1 zinc ion.</text>
</comment>
<feature type="binding site" evidence="7">
    <location>
        <position position="135"/>
    </location>
    <ligand>
        <name>Zn(2+)</name>
        <dbReference type="ChEBI" id="CHEBI:29105"/>
        <note>catalytic</note>
    </ligand>
</feature>
<dbReference type="InterPro" id="IPR020549">
    <property type="entry name" value="YbeY_CS"/>
</dbReference>
<accession>A0A916ZVH1</accession>
<protein>
    <recommendedName>
        <fullName evidence="7">Endoribonuclease YbeY</fullName>
        <ecNumber evidence="7">3.1.-.-</ecNumber>
    </recommendedName>
</protein>
<feature type="binding site" evidence="7">
    <location>
        <position position="131"/>
    </location>
    <ligand>
        <name>Zn(2+)</name>
        <dbReference type="ChEBI" id="CHEBI:29105"/>
        <note>catalytic</note>
    </ligand>
</feature>
<keyword evidence="6 7" id="KW-0862">Zinc</keyword>
<dbReference type="RefSeq" id="WP_188763014.1">
    <property type="nucleotide sequence ID" value="NZ_BMJM01000007.1"/>
</dbReference>
<dbReference type="Pfam" id="PF02130">
    <property type="entry name" value="YbeY"/>
    <property type="match status" value="1"/>
</dbReference>
<proteinExistence type="inferred from homology"/>
<dbReference type="GO" id="GO:0008270">
    <property type="term" value="F:zinc ion binding"/>
    <property type="evidence" value="ECO:0007669"/>
    <property type="project" value="UniProtKB-UniRule"/>
</dbReference>
<dbReference type="SUPFAM" id="SSF55486">
    <property type="entry name" value="Metalloproteases ('zincins'), catalytic domain"/>
    <property type="match status" value="1"/>
</dbReference>
<dbReference type="GO" id="GO:0005737">
    <property type="term" value="C:cytoplasm"/>
    <property type="evidence" value="ECO:0007669"/>
    <property type="project" value="UniProtKB-SubCell"/>
</dbReference>
<evidence type="ECO:0000256" key="2">
    <source>
        <dbReference type="ARBA" id="ARBA00022722"/>
    </source>
</evidence>